<proteinExistence type="predicted"/>
<evidence type="ECO:0000313" key="2">
    <source>
        <dbReference type="Proteomes" id="UP000011713"/>
    </source>
</evidence>
<organism evidence="1 2">
    <name type="scientific">Hyaloperonospora arabidopsidis (strain Emoy2)</name>
    <name type="common">Downy mildew agent</name>
    <name type="synonym">Peronospora arabidopsidis</name>
    <dbReference type="NCBI Taxonomy" id="559515"/>
    <lineage>
        <taxon>Eukaryota</taxon>
        <taxon>Sar</taxon>
        <taxon>Stramenopiles</taxon>
        <taxon>Oomycota</taxon>
        <taxon>Peronosporomycetes</taxon>
        <taxon>Peronosporales</taxon>
        <taxon>Peronosporaceae</taxon>
        <taxon>Hyaloperonospora</taxon>
    </lineage>
</organism>
<accession>M4BMC3</accession>
<sequence>MGREKVGGTLVRRDIYGSIALASNAGYHALTNRVDTRHPIIREIVKRGLLKVDSLIRSINWRTYLPRDSK</sequence>
<dbReference type="AlphaFoldDB" id="M4BMC3"/>
<name>M4BMC3_HYAAE</name>
<dbReference type="Proteomes" id="UP000011713">
    <property type="component" value="Unassembled WGS sequence"/>
</dbReference>
<dbReference type="EMBL" id="JH598412">
    <property type="status" value="NOT_ANNOTATED_CDS"/>
    <property type="molecule type" value="Genomic_DNA"/>
</dbReference>
<reference evidence="2" key="1">
    <citation type="journal article" date="2010" name="Science">
        <title>Signatures of adaptation to obligate biotrophy in the Hyaloperonospora arabidopsidis genome.</title>
        <authorList>
            <person name="Baxter L."/>
            <person name="Tripathy S."/>
            <person name="Ishaque N."/>
            <person name="Boot N."/>
            <person name="Cabral A."/>
            <person name="Kemen E."/>
            <person name="Thines M."/>
            <person name="Ah-Fong A."/>
            <person name="Anderson R."/>
            <person name="Badejoko W."/>
            <person name="Bittner-Eddy P."/>
            <person name="Boore J.L."/>
            <person name="Chibucos M.C."/>
            <person name="Coates M."/>
            <person name="Dehal P."/>
            <person name="Delehaunty K."/>
            <person name="Dong S."/>
            <person name="Downton P."/>
            <person name="Dumas B."/>
            <person name="Fabro G."/>
            <person name="Fronick C."/>
            <person name="Fuerstenberg S.I."/>
            <person name="Fulton L."/>
            <person name="Gaulin E."/>
            <person name="Govers F."/>
            <person name="Hughes L."/>
            <person name="Humphray S."/>
            <person name="Jiang R.H."/>
            <person name="Judelson H."/>
            <person name="Kamoun S."/>
            <person name="Kyung K."/>
            <person name="Meijer H."/>
            <person name="Minx P."/>
            <person name="Morris P."/>
            <person name="Nelson J."/>
            <person name="Phuntumart V."/>
            <person name="Qutob D."/>
            <person name="Rehmany A."/>
            <person name="Rougon-Cardoso A."/>
            <person name="Ryden P."/>
            <person name="Torto-Alalibo T."/>
            <person name="Studholme D."/>
            <person name="Wang Y."/>
            <person name="Win J."/>
            <person name="Wood J."/>
            <person name="Clifton S.W."/>
            <person name="Rogers J."/>
            <person name="Van den Ackerveken G."/>
            <person name="Jones J.D."/>
            <person name="McDowell J.M."/>
            <person name="Beynon J."/>
            <person name="Tyler B.M."/>
        </authorList>
    </citation>
    <scope>NUCLEOTIDE SEQUENCE [LARGE SCALE GENOMIC DNA]</scope>
    <source>
        <strain evidence="2">Emoy2</strain>
    </source>
</reference>
<keyword evidence="2" id="KW-1185">Reference proteome</keyword>
<dbReference type="HOGENOM" id="CLU_2763290_0_0_1"/>
<dbReference type="EnsemblProtists" id="HpaT807560">
    <property type="protein sequence ID" value="HpaP807560"/>
    <property type="gene ID" value="HpaG807560"/>
</dbReference>
<evidence type="ECO:0000313" key="1">
    <source>
        <dbReference type="EnsemblProtists" id="HpaP807560"/>
    </source>
</evidence>
<reference evidence="1" key="2">
    <citation type="submission" date="2015-06" db="UniProtKB">
        <authorList>
            <consortium name="EnsemblProtists"/>
        </authorList>
    </citation>
    <scope>IDENTIFICATION</scope>
    <source>
        <strain evidence="1">Emoy2</strain>
    </source>
</reference>
<dbReference type="InParanoid" id="M4BMC3"/>
<dbReference type="VEuPathDB" id="FungiDB:HpaG807560"/>
<protein>
    <submittedName>
        <fullName evidence="1">Uncharacterized protein</fullName>
    </submittedName>
</protein>
<dbReference type="STRING" id="559515.M4BMC3"/>